<comment type="caution">
    <text evidence="3">The sequence shown here is derived from an EMBL/GenBank/DDBJ whole genome shotgun (WGS) entry which is preliminary data.</text>
</comment>
<organism evidence="3 4">
    <name type="scientific">Brevibacillus agri</name>
    <dbReference type="NCBI Taxonomy" id="51101"/>
    <lineage>
        <taxon>Bacteria</taxon>
        <taxon>Bacillati</taxon>
        <taxon>Bacillota</taxon>
        <taxon>Bacilli</taxon>
        <taxon>Bacillales</taxon>
        <taxon>Paenibacillaceae</taxon>
        <taxon>Brevibacillus</taxon>
    </lineage>
</organism>
<dbReference type="PANTHER" id="PTHR46889:SF4">
    <property type="entry name" value="TRANSPOSASE INSO FOR INSERTION SEQUENCE ELEMENT IS911B-RELATED"/>
    <property type="match status" value="1"/>
</dbReference>
<sequence length="383" mass="45191">MPPRKGQKQQQYDEATKSEAVRLRVEEHWSYPMIMEKLGIKSKTQIREWVQKRQNGETFEDYRGRWIKKYFSSLEEENNYLKAQVEYPKKAQSKSTRGGKLDKQTRFRTIEEMSCKYAVVMLCEIAEVSRAGYYKWKATEKDRKVRVEQDADLKEHILAIHRIRPYFGYKRMRTALRKEGLQVNTKKVRRLMRELGIRSVIRKKRPFVGRKPSIVFNNVLNRQFAADEARKKYVTDITYIRVVDDFIYLSVVLDLYNNETVAWEVSERNDLDLVLSTVKQLGIGDAILHSDQGFQYTTKTYANLLQEQGLTGSHSRRGNCFDNACVESFFSHLKTEKLYLEKPRDIAHARKLIAEYIEFYNTERFQKKLGDLSPVQYRESIAA</sequence>
<dbReference type="GO" id="GO:0003676">
    <property type="term" value="F:nucleic acid binding"/>
    <property type="evidence" value="ECO:0007669"/>
    <property type="project" value="InterPro"/>
</dbReference>
<dbReference type="AlphaFoldDB" id="A0A3M8ATP2"/>
<name>A0A3M8ATP2_9BACL</name>
<dbReference type="Pfam" id="PF00665">
    <property type="entry name" value="rve"/>
    <property type="match status" value="1"/>
</dbReference>
<dbReference type="GO" id="GO:0015074">
    <property type="term" value="P:DNA integration"/>
    <property type="evidence" value="ECO:0007669"/>
    <property type="project" value="InterPro"/>
</dbReference>
<dbReference type="InterPro" id="IPR012337">
    <property type="entry name" value="RNaseH-like_sf"/>
</dbReference>
<dbReference type="InterPro" id="IPR050900">
    <property type="entry name" value="Transposase_IS3/IS150/IS904"/>
</dbReference>
<feature type="domain" description="Integrase catalytic" evidence="2">
    <location>
        <begin position="208"/>
        <end position="382"/>
    </location>
</feature>
<dbReference type="Pfam" id="PF13276">
    <property type="entry name" value="HTH_21"/>
    <property type="match status" value="1"/>
</dbReference>
<dbReference type="PROSITE" id="PS50994">
    <property type="entry name" value="INTEGRASE"/>
    <property type="match status" value="1"/>
</dbReference>
<dbReference type="Proteomes" id="UP000276178">
    <property type="component" value="Unassembled WGS sequence"/>
</dbReference>
<dbReference type="Pfam" id="PF13333">
    <property type="entry name" value="rve_2"/>
    <property type="match status" value="1"/>
</dbReference>
<dbReference type="OrthoDB" id="9781005at2"/>
<comment type="function">
    <text evidence="1">Involved in the transposition of the insertion sequence.</text>
</comment>
<dbReference type="SUPFAM" id="SSF46689">
    <property type="entry name" value="Homeodomain-like"/>
    <property type="match status" value="1"/>
</dbReference>
<accession>A0A3M8ATP2</accession>
<dbReference type="InterPro" id="IPR048020">
    <property type="entry name" value="Transpos_IS3"/>
</dbReference>
<protein>
    <submittedName>
        <fullName evidence="3">IS3 family transposase</fullName>
    </submittedName>
</protein>
<reference evidence="3 4" key="1">
    <citation type="submission" date="2018-10" db="EMBL/GenBank/DDBJ databases">
        <title>Phylogenomics of Brevibacillus.</title>
        <authorList>
            <person name="Dunlap C."/>
        </authorList>
    </citation>
    <scope>NUCLEOTIDE SEQUENCE [LARGE SCALE GENOMIC DNA]</scope>
    <source>
        <strain evidence="3 4">NRRL NRS 1219</strain>
    </source>
</reference>
<dbReference type="InterPro" id="IPR001584">
    <property type="entry name" value="Integrase_cat-core"/>
</dbReference>
<dbReference type="InterPro" id="IPR009057">
    <property type="entry name" value="Homeodomain-like_sf"/>
</dbReference>
<dbReference type="EMBL" id="RHHN01000039">
    <property type="protein sequence ID" value="RNB54509.1"/>
    <property type="molecule type" value="Genomic_DNA"/>
</dbReference>
<evidence type="ECO:0000313" key="3">
    <source>
        <dbReference type="EMBL" id="RNB54509.1"/>
    </source>
</evidence>
<dbReference type="PANTHER" id="PTHR46889">
    <property type="entry name" value="TRANSPOSASE INSF FOR INSERTION SEQUENCE IS3B-RELATED"/>
    <property type="match status" value="1"/>
</dbReference>
<dbReference type="SUPFAM" id="SSF53098">
    <property type="entry name" value="Ribonuclease H-like"/>
    <property type="match status" value="1"/>
</dbReference>
<gene>
    <name evidence="3" type="ORF">EB820_13930</name>
</gene>
<dbReference type="Gene3D" id="3.30.420.10">
    <property type="entry name" value="Ribonuclease H-like superfamily/Ribonuclease H"/>
    <property type="match status" value="1"/>
</dbReference>
<evidence type="ECO:0000313" key="4">
    <source>
        <dbReference type="Proteomes" id="UP000276178"/>
    </source>
</evidence>
<proteinExistence type="predicted"/>
<dbReference type="NCBIfam" id="NF033516">
    <property type="entry name" value="transpos_IS3"/>
    <property type="match status" value="1"/>
</dbReference>
<evidence type="ECO:0000259" key="2">
    <source>
        <dbReference type="PROSITE" id="PS50994"/>
    </source>
</evidence>
<evidence type="ECO:0000256" key="1">
    <source>
        <dbReference type="ARBA" id="ARBA00002286"/>
    </source>
</evidence>
<dbReference type="InterPro" id="IPR025948">
    <property type="entry name" value="HTH-like_dom"/>
</dbReference>
<dbReference type="InterPro" id="IPR036397">
    <property type="entry name" value="RNaseH_sf"/>
</dbReference>